<dbReference type="AlphaFoldDB" id="A0A0F7FBI6"/>
<dbReference type="EMBL" id="CP011114">
    <property type="protein sequence ID" value="AKG35584.1"/>
    <property type="molecule type" value="Genomic_DNA"/>
</dbReference>
<reference evidence="2 3" key="1">
    <citation type="submission" date="2015-03" db="EMBL/GenBank/DDBJ databases">
        <authorList>
            <person name="Abdul Halim M."/>
        </authorList>
    </citation>
    <scope>NUCLEOTIDE SEQUENCE [LARGE SCALE GENOMIC DNA]</scope>
    <source>
        <strain evidence="2 3">ATCC 35681</strain>
    </source>
</reference>
<gene>
    <name evidence="2" type="ORF">VK70_14200</name>
</gene>
<dbReference type="Proteomes" id="UP000034189">
    <property type="component" value="Chromosome"/>
</dbReference>
<reference evidence="2 3" key="2">
    <citation type="journal article" date="2016" name="Genome Announc.">
        <title>Genome Sequence of a Gram-Positive Diazotroph, Paenibacillus durus Type Strain ATCC 35681.</title>
        <authorList>
            <person name="Halim M.A."/>
            <person name="Rahman A.Y."/>
            <person name="Sim K.S."/>
            <person name="Yam H.C."/>
            <person name="Rahim A.A."/>
            <person name="Ghazali A.H."/>
            <person name="Najimudin N."/>
        </authorList>
    </citation>
    <scope>NUCLEOTIDE SEQUENCE [LARGE SCALE GENOMIC DNA]</scope>
    <source>
        <strain evidence="2 3">ATCC 35681</strain>
    </source>
</reference>
<feature type="transmembrane region" description="Helical" evidence="1">
    <location>
        <begin position="55"/>
        <end position="75"/>
    </location>
</feature>
<evidence type="ECO:0000313" key="3">
    <source>
        <dbReference type="Proteomes" id="UP000034189"/>
    </source>
</evidence>
<accession>A0A0F7FBI6</accession>
<name>A0A0F7FBI6_PAEDU</name>
<organism evidence="2 3">
    <name type="scientific">Paenibacillus durus ATCC 35681</name>
    <dbReference type="NCBI Taxonomy" id="1333534"/>
    <lineage>
        <taxon>Bacteria</taxon>
        <taxon>Bacillati</taxon>
        <taxon>Bacillota</taxon>
        <taxon>Bacilli</taxon>
        <taxon>Bacillales</taxon>
        <taxon>Paenibacillaceae</taxon>
        <taxon>Paenibacillus</taxon>
    </lineage>
</organism>
<feature type="transmembrane region" description="Helical" evidence="1">
    <location>
        <begin position="87"/>
        <end position="107"/>
    </location>
</feature>
<keyword evidence="1" id="KW-0812">Transmembrane</keyword>
<keyword evidence="1" id="KW-1133">Transmembrane helix</keyword>
<sequence length="160" mass="18595">MILYAKWVERLKKVLVHLLKMAVLVVVLLLVGFAVSKITEYRSQYYKFPFPDQLVFLYPLIPSLSGLAIGVETLLREHSRKGRWTFNGYRLIFLALPALLFCVYPYMPWKMEWLPKGAVYLLLTSAQINVISGVLFGYFVITSLEKRDTGIIYLDKERKI</sequence>
<feature type="transmembrane region" description="Helical" evidence="1">
    <location>
        <begin position="14"/>
        <end position="35"/>
    </location>
</feature>
<evidence type="ECO:0000313" key="2">
    <source>
        <dbReference type="EMBL" id="AKG35584.1"/>
    </source>
</evidence>
<keyword evidence="1" id="KW-0472">Membrane</keyword>
<evidence type="ECO:0000256" key="1">
    <source>
        <dbReference type="SAM" id="Phobius"/>
    </source>
</evidence>
<dbReference type="PATRIC" id="fig|1333534.5.peg.3127"/>
<dbReference type="HOGENOM" id="CLU_1650445_0_0_9"/>
<protein>
    <submittedName>
        <fullName evidence="2">Uncharacterized protein</fullName>
    </submittedName>
</protein>
<proteinExistence type="predicted"/>
<feature type="transmembrane region" description="Helical" evidence="1">
    <location>
        <begin position="119"/>
        <end position="141"/>
    </location>
</feature>